<dbReference type="EMBL" id="JAFCMP010000515">
    <property type="protein sequence ID" value="KAG5178433.1"/>
    <property type="molecule type" value="Genomic_DNA"/>
</dbReference>
<keyword evidence="2" id="KW-1185">Reference proteome</keyword>
<evidence type="ECO:0000313" key="1">
    <source>
        <dbReference type="EMBL" id="KAG5178433.1"/>
    </source>
</evidence>
<dbReference type="Gene3D" id="3.40.50.720">
    <property type="entry name" value="NAD(P)-binding Rossmann-like Domain"/>
    <property type="match status" value="1"/>
</dbReference>
<dbReference type="InterPro" id="IPR036291">
    <property type="entry name" value="NAD(P)-bd_dom_sf"/>
</dbReference>
<dbReference type="SUPFAM" id="SSF51735">
    <property type="entry name" value="NAD(P)-binding Rossmann-fold domains"/>
    <property type="match status" value="1"/>
</dbReference>
<reference evidence="1" key="1">
    <citation type="submission" date="2021-02" db="EMBL/GenBank/DDBJ databases">
        <title>First Annotated Genome of the Yellow-green Alga Tribonema minus.</title>
        <authorList>
            <person name="Mahan K.M."/>
        </authorList>
    </citation>
    <scope>NUCLEOTIDE SEQUENCE</scope>
    <source>
        <strain evidence="1">UTEX B ZZ1240</strain>
    </source>
</reference>
<proteinExistence type="predicted"/>
<organism evidence="1 2">
    <name type="scientific">Tribonema minus</name>
    <dbReference type="NCBI Taxonomy" id="303371"/>
    <lineage>
        <taxon>Eukaryota</taxon>
        <taxon>Sar</taxon>
        <taxon>Stramenopiles</taxon>
        <taxon>Ochrophyta</taxon>
        <taxon>PX clade</taxon>
        <taxon>Xanthophyceae</taxon>
        <taxon>Tribonematales</taxon>
        <taxon>Tribonemataceae</taxon>
        <taxon>Tribonema</taxon>
    </lineage>
</organism>
<dbReference type="PANTHER" id="PTHR14097:SF8">
    <property type="entry name" value="NAD(P)-BINDING DOMAIN-CONTAINING PROTEIN"/>
    <property type="match status" value="1"/>
</dbReference>
<evidence type="ECO:0000313" key="2">
    <source>
        <dbReference type="Proteomes" id="UP000664859"/>
    </source>
</evidence>
<sequence>MEKLVIFGSTGAVGRLCVLHAVQDPRVEKVVAVVRSAPKPPAFFTAGAADPAAAAALLGAKLQQVRADFGDDASLRGACDGATAGLSCVGVYTAAVKDTADFLAREHAPNVAAARAAAAAGSVTRWGYLSGQGVAPPPPSRAAPGLLQPMFAFVKGSVERDVAAMGAFTRGVTFARPGMILGRGDALPGLVGASERFFNGAAGSWIARTRFAVQADDIARALVQSVLAGTGAAARGEGRGAEVLENEDIKRRAGELGQV</sequence>
<protein>
    <recommendedName>
        <fullName evidence="3">NAD(P)-binding domain-containing protein</fullName>
    </recommendedName>
</protein>
<name>A0A836CB01_9STRA</name>
<comment type="caution">
    <text evidence="1">The sequence shown here is derived from an EMBL/GenBank/DDBJ whole genome shotgun (WGS) entry which is preliminary data.</text>
</comment>
<dbReference type="PANTHER" id="PTHR14097">
    <property type="entry name" value="OXIDOREDUCTASE HTATIP2"/>
    <property type="match status" value="1"/>
</dbReference>
<dbReference type="Proteomes" id="UP000664859">
    <property type="component" value="Unassembled WGS sequence"/>
</dbReference>
<evidence type="ECO:0008006" key="3">
    <source>
        <dbReference type="Google" id="ProtNLM"/>
    </source>
</evidence>
<gene>
    <name evidence="1" type="ORF">JKP88DRAFT_168703</name>
</gene>
<accession>A0A836CB01</accession>
<dbReference type="AlphaFoldDB" id="A0A836CB01"/>